<keyword evidence="8" id="KW-1185">Reference proteome</keyword>
<evidence type="ECO:0000256" key="4">
    <source>
        <dbReference type="ARBA" id="ARBA00022692"/>
    </source>
</evidence>
<comment type="similarity">
    <text evidence="2">Belongs to the CPA3 antiporters (TC 2.A.63) subunit E family.</text>
</comment>
<dbReference type="GO" id="GO:0008324">
    <property type="term" value="F:monoatomic cation transmembrane transporter activity"/>
    <property type="evidence" value="ECO:0007669"/>
    <property type="project" value="InterPro"/>
</dbReference>
<evidence type="ECO:0000256" key="3">
    <source>
        <dbReference type="ARBA" id="ARBA00022475"/>
    </source>
</evidence>
<dbReference type="InterPro" id="IPR002758">
    <property type="entry name" value="Cation_antiport_E"/>
</dbReference>
<dbReference type="RefSeq" id="WP_177182304.1">
    <property type="nucleotide sequence ID" value="NZ_FOUF01000010.1"/>
</dbReference>
<evidence type="ECO:0000256" key="6">
    <source>
        <dbReference type="ARBA" id="ARBA00023136"/>
    </source>
</evidence>
<proteinExistence type="inferred from homology"/>
<dbReference type="STRING" id="52442.SAMN05421880_11052"/>
<keyword evidence="5" id="KW-1133">Transmembrane helix</keyword>
<evidence type="ECO:0000256" key="5">
    <source>
        <dbReference type="ARBA" id="ARBA00022989"/>
    </source>
</evidence>
<accession>A0A1I4P9L6</accession>
<keyword evidence="3" id="KW-1003">Cell membrane</keyword>
<evidence type="ECO:0000313" key="8">
    <source>
        <dbReference type="Proteomes" id="UP000199561"/>
    </source>
</evidence>
<gene>
    <name evidence="7" type="ORF">SAMN05421880_11052</name>
</gene>
<dbReference type="AlphaFoldDB" id="A0A1I4P9L6"/>
<dbReference type="PANTHER" id="PTHR34584:SF1">
    <property type="entry name" value="NA(+)_H(+) ANTIPORTER SUBUNIT E1"/>
    <property type="match status" value="1"/>
</dbReference>
<keyword evidence="4" id="KW-0812">Transmembrane</keyword>
<keyword evidence="6" id="KW-0472">Membrane</keyword>
<organism evidence="7 8">
    <name type="scientific">Nitrosomonas nitrosa</name>
    <dbReference type="NCBI Taxonomy" id="52442"/>
    <lineage>
        <taxon>Bacteria</taxon>
        <taxon>Pseudomonadati</taxon>
        <taxon>Pseudomonadota</taxon>
        <taxon>Betaproteobacteria</taxon>
        <taxon>Nitrosomonadales</taxon>
        <taxon>Nitrosomonadaceae</taxon>
        <taxon>Nitrosomonas</taxon>
    </lineage>
</organism>
<dbReference type="Pfam" id="PF01899">
    <property type="entry name" value="MNHE"/>
    <property type="match status" value="1"/>
</dbReference>
<name>A0A1I4P9L6_9PROT</name>
<evidence type="ECO:0000256" key="1">
    <source>
        <dbReference type="ARBA" id="ARBA00004651"/>
    </source>
</evidence>
<reference evidence="7 8" key="1">
    <citation type="submission" date="2016-10" db="EMBL/GenBank/DDBJ databases">
        <authorList>
            <person name="de Groot N.N."/>
        </authorList>
    </citation>
    <scope>NUCLEOTIDE SEQUENCE [LARGE SCALE GENOMIC DNA]</scope>
    <source>
        <strain evidence="7 8">Nm146</strain>
    </source>
</reference>
<dbReference type="GO" id="GO:0005886">
    <property type="term" value="C:plasma membrane"/>
    <property type="evidence" value="ECO:0007669"/>
    <property type="project" value="UniProtKB-SubCell"/>
</dbReference>
<dbReference type="PANTHER" id="PTHR34584">
    <property type="entry name" value="NA(+)/H(+) ANTIPORTER SUBUNIT E1"/>
    <property type="match status" value="1"/>
</dbReference>
<evidence type="ECO:0000313" key="7">
    <source>
        <dbReference type="EMBL" id="SFM24300.1"/>
    </source>
</evidence>
<evidence type="ECO:0000256" key="2">
    <source>
        <dbReference type="ARBA" id="ARBA00006228"/>
    </source>
</evidence>
<comment type="subcellular location">
    <subcellularLocation>
        <location evidence="1">Cell membrane</location>
        <topology evidence="1">Multi-pass membrane protein</topology>
    </subcellularLocation>
</comment>
<protein>
    <submittedName>
        <fullName evidence="7">Multicomponent Na+:H+ antiporter subunit E</fullName>
    </submittedName>
</protein>
<dbReference type="EMBL" id="FOUF01000010">
    <property type="protein sequence ID" value="SFM24300.1"/>
    <property type="molecule type" value="Genomic_DNA"/>
</dbReference>
<dbReference type="Proteomes" id="UP000199561">
    <property type="component" value="Unassembled WGS sequence"/>
</dbReference>
<sequence length="169" mass="18691">MSLIIRMAIFALLWWVFTEGAPSSWWIGGVFVPLVAWLSVRMASPQNFSVKGICHFLPFFMRHSLQGGIDVALRALKPGVNIAPGLVTYPLRLPHGAPQIFMANVISLLPGTLAADLEESILVVHVLDGRRAYQSELARLEEKIAQIYNITLPLVSGNAVQDKRFINIS</sequence>